<gene>
    <name evidence="2" type="ORF">HanXRQr2_Chr03g0130621</name>
</gene>
<reference evidence="2" key="2">
    <citation type="submission" date="2020-06" db="EMBL/GenBank/DDBJ databases">
        <title>Helianthus annuus Genome sequencing and assembly Release 2.</title>
        <authorList>
            <person name="Gouzy J."/>
            <person name="Langlade N."/>
            <person name="Munos S."/>
        </authorList>
    </citation>
    <scope>NUCLEOTIDE SEQUENCE</scope>
    <source>
        <tissue evidence="2">Leaves</tissue>
    </source>
</reference>
<comment type="caution">
    <text evidence="2">The sequence shown here is derived from an EMBL/GenBank/DDBJ whole genome shotgun (WGS) entry which is preliminary data.</text>
</comment>
<reference evidence="2" key="1">
    <citation type="journal article" date="2017" name="Nature">
        <title>The sunflower genome provides insights into oil metabolism, flowering and Asterid evolution.</title>
        <authorList>
            <person name="Badouin H."/>
            <person name="Gouzy J."/>
            <person name="Grassa C.J."/>
            <person name="Murat F."/>
            <person name="Staton S.E."/>
            <person name="Cottret L."/>
            <person name="Lelandais-Briere C."/>
            <person name="Owens G.L."/>
            <person name="Carrere S."/>
            <person name="Mayjonade B."/>
            <person name="Legrand L."/>
            <person name="Gill N."/>
            <person name="Kane N.C."/>
            <person name="Bowers J.E."/>
            <person name="Hubner S."/>
            <person name="Bellec A."/>
            <person name="Berard A."/>
            <person name="Berges H."/>
            <person name="Blanchet N."/>
            <person name="Boniface M.C."/>
            <person name="Brunel D."/>
            <person name="Catrice O."/>
            <person name="Chaidir N."/>
            <person name="Claudel C."/>
            <person name="Donnadieu C."/>
            <person name="Faraut T."/>
            <person name="Fievet G."/>
            <person name="Helmstetter N."/>
            <person name="King M."/>
            <person name="Knapp S.J."/>
            <person name="Lai Z."/>
            <person name="Le Paslier M.C."/>
            <person name="Lippi Y."/>
            <person name="Lorenzon L."/>
            <person name="Mandel J.R."/>
            <person name="Marage G."/>
            <person name="Marchand G."/>
            <person name="Marquand E."/>
            <person name="Bret-Mestries E."/>
            <person name="Morien E."/>
            <person name="Nambeesan S."/>
            <person name="Nguyen T."/>
            <person name="Pegot-Espagnet P."/>
            <person name="Pouilly N."/>
            <person name="Raftis F."/>
            <person name="Sallet E."/>
            <person name="Schiex T."/>
            <person name="Thomas J."/>
            <person name="Vandecasteele C."/>
            <person name="Vares D."/>
            <person name="Vear F."/>
            <person name="Vautrin S."/>
            <person name="Crespi M."/>
            <person name="Mangin B."/>
            <person name="Burke J.M."/>
            <person name="Salse J."/>
            <person name="Munos S."/>
            <person name="Vincourt P."/>
            <person name="Rieseberg L.H."/>
            <person name="Langlade N.B."/>
        </authorList>
    </citation>
    <scope>NUCLEOTIDE SEQUENCE</scope>
    <source>
        <tissue evidence="2">Leaves</tissue>
    </source>
</reference>
<evidence type="ECO:0000313" key="3">
    <source>
        <dbReference type="Proteomes" id="UP000215914"/>
    </source>
</evidence>
<proteinExistence type="predicted"/>
<dbReference type="Gramene" id="mRNA:HanXRQr2_Chr03g0130621">
    <property type="protein sequence ID" value="CDS:HanXRQr2_Chr03g0130621.1"/>
    <property type="gene ID" value="HanXRQr2_Chr03g0130621"/>
</dbReference>
<name>A0A9K3JI95_HELAN</name>
<dbReference type="AlphaFoldDB" id="A0A9K3JI95"/>
<accession>A0A9K3JI95</accession>
<dbReference type="EMBL" id="MNCJ02000318">
    <property type="protein sequence ID" value="KAF5816101.1"/>
    <property type="molecule type" value="Genomic_DNA"/>
</dbReference>
<organism evidence="2 3">
    <name type="scientific">Helianthus annuus</name>
    <name type="common">Common sunflower</name>
    <dbReference type="NCBI Taxonomy" id="4232"/>
    <lineage>
        <taxon>Eukaryota</taxon>
        <taxon>Viridiplantae</taxon>
        <taxon>Streptophyta</taxon>
        <taxon>Embryophyta</taxon>
        <taxon>Tracheophyta</taxon>
        <taxon>Spermatophyta</taxon>
        <taxon>Magnoliopsida</taxon>
        <taxon>eudicotyledons</taxon>
        <taxon>Gunneridae</taxon>
        <taxon>Pentapetalae</taxon>
        <taxon>asterids</taxon>
        <taxon>campanulids</taxon>
        <taxon>Asterales</taxon>
        <taxon>Asteraceae</taxon>
        <taxon>Asteroideae</taxon>
        <taxon>Heliantheae alliance</taxon>
        <taxon>Heliantheae</taxon>
        <taxon>Helianthus</taxon>
    </lineage>
</organism>
<evidence type="ECO:0000313" key="2">
    <source>
        <dbReference type="EMBL" id="KAF5816101.1"/>
    </source>
</evidence>
<keyword evidence="3" id="KW-1185">Reference proteome</keyword>
<sequence length="469" mass="51382">MCIYCDCFDTDTMSSSESELSDTIDPMAIVSDDEIVPDPEIFTSDTESSDDDDFQPFALPNFGDDIPHADGLPDEDPFFIPIPDQDLIILRHPDDEHAVVPILAPLPLAAFPLEDLPFDAMSDDDVDLFIEGPPEDAQGDGAPVDDVVVVPLVEIPIIEISSDHSGPDSFESVSSTTLHALGLQRYPTDSDSDTAMSAAHVPPQDFEFDDEPGHEIDFVPDDQLFDVPADLELAPADPEPMLAPEPIPAPDPLPKHDPVPIVAPLLPDLIPAPADHAPFADQIDPRYAFTSNGWTEDDDDIPPFVEPVTPPLTHARVDVALFHPHVSDAHHTDLPITFLQDIPPPRPGEGPSSQQPGHVPPVLAAFPFMPQFTPATHFASAPSGEPLIWFPPNSMPVSDPYHPSHYIGYTRDDLLLSLQLQREILCRRVMDLERIPRPPPCSYPSPFATPPAPLLPYPDFDGRFLTMEQ</sequence>
<protein>
    <submittedName>
        <fullName evidence="2">Uncharacterized protein</fullName>
    </submittedName>
</protein>
<dbReference type="Proteomes" id="UP000215914">
    <property type="component" value="Unassembled WGS sequence"/>
</dbReference>
<evidence type="ECO:0000256" key="1">
    <source>
        <dbReference type="SAM" id="MobiDB-lite"/>
    </source>
</evidence>
<feature type="region of interest" description="Disordered" evidence="1">
    <location>
        <begin position="339"/>
        <end position="359"/>
    </location>
</feature>